<sequence length="85" mass="9525">MTTLPPSCKLLTIIIWVQKFAKLLLDNYFLGCQTSLGYLIRVPFIYLNQNIPLPFVSVVLMHEETSIHGSEGEEQCDNHGCGPST</sequence>
<evidence type="ECO:0000313" key="1">
    <source>
        <dbReference type="EMBL" id="PIN14997.1"/>
    </source>
</evidence>
<dbReference type="EMBL" id="NKXS01002173">
    <property type="protein sequence ID" value="PIN14997.1"/>
    <property type="molecule type" value="Genomic_DNA"/>
</dbReference>
<name>A0A2G9HBS3_9LAMI</name>
<organism evidence="1 2">
    <name type="scientific">Handroanthus impetiginosus</name>
    <dbReference type="NCBI Taxonomy" id="429701"/>
    <lineage>
        <taxon>Eukaryota</taxon>
        <taxon>Viridiplantae</taxon>
        <taxon>Streptophyta</taxon>
        <taxon>Embryophyta</taxon>
        <taxon>Tracheophyta</taxon>
        <taxon>Spermatophyta</taxon>
        <taxon>Magnoliopsida</taxon>
        <taxon>eudicotyledons</taxon>
        <taxon>Gunneridae</taxon>
        <taxon>Pentapetalae</taxon>
        <taxon>asterids</taxon>
        <taxon>lamiids</taxon>
        <taxon>Lamiales</taxon>
        <taxon>Bignoniaceae</taxon>
        <taxon>Crescentiina</taxon>
        <taxon>Tabebuia alliance</taxon>
        <taxon>Handroanthus</taxon>
    </lineage>
</organism>
<reference evidence="2" key="1">
    <citation type="journal article" date="2018" name="Gigascience">
        <title>Genome assembly of the Pink Ipe (Handroanthus impetiginosus, Bignoniaceae), a highly valued, ecologically keystone Neotropical timber forest tree.</title>
        <authorList>
            <person name="Silva-Junior O.B."/>
            <person name="Grattapaglia D."/>
            <person name="Novaes E."/>
            <person name="Collevatti R.G."/>
        </authorList>
    </citation>
    <scope>NUCLEOTIDE SEQUENCE [LARGE SCALE GENOMIC DNA]</scope>
    <source>
        <strain evidence="2">cv. UFG-1</strain>
    </source>
</reference>
<evidence type="ECO:0000313" key="2">
    <source>
        <dbReference type="Proteomes" id="UP000231279"/>
    </source>
</evidence>
<dbReference type="AlphaFoldDB" id="A0A2G9HBS3"/>
<gene>
    <name evidence="1" type="ORF">CDL12_12379</name>
</gene>
<keyword evidence="2" id="KW-1185">Reference proteome</keyword>
<accession>A0A2G9HBS3</accession>
<comment type="caution">
    <text evidence="1">The sequence shown here is derived from an EMBL/GenBank/DDBJ whole genome shotgun (WGS) entry which is preliminary data.</text>
</comment>
<dbReference type="Proteomes" id="UP000231279">
    <property type="component" value="Unassembled WGS sequence"/>
</dbReference>
<proteinExistence type="predicted"/>
<protein>
    <submittedName>
        <fullName evidence="1">Uncharacterized protein</fullName>
    </submittedName>
</protein>